<gene>
    <name evidence="2" type="ORF">C8P68_103160</name>
</gene>
<dbReference type="InterPro" id="IPR018958">
    <property type="entry name" value="Knr4/Smi1-like_dom"/>
</dbReference>
<proteinExistence type="predicted"/>
<reference evidence="2 3" key="1">
    <citation type="submission" date="2018-04" db="EMBL/GenBank/DDBJ databases">
        <title>Genomic Encyclopedia of Archaeal and Bacterial Type Strains, Phase II (KMG-II): from individual species to whole genera.</title>
        <authorList>
            <person name="Goeker M."/>
        </authorList>
    </citation>
    <scope>NUCLEOTIDE SEQUENCE [LARGE SCALE GENOMIC DNA]</scope>
    <source>
        <strain evidence="2 3">DSM 26809</strain>
    </source>
</reference>
<dbReference type="OrthoDB" id="796581at2"/>
<evidence type="ECO:0000313" key="2">
    <source>
        <dbReference type="EMBL" id="PTQ98001.1"/>
    </source>
</evidence>
<dbReference type="Gene3D" id="3.40.1580.10">
    <property type="entry name" value="SMI1/KNR4-like"/>
    <property type="match status" value="1"/>
</dbReference>
<keyword evidence="3" id="KW-1185">Reference proteome</keyword>
<dbReference type="SUPFAM" id="SSF160631">
    <property type="entry name" value="SMI1/KNR4-like"/>
    <property type="match status" value="1"/>
</dbReference>
<dbReference type="SMART" id="SM00860">
    <property type="entry name" value="SMI1_KNR4"/>
    <property type="match status" value="1"/>
</dbReference>
<comment type="caution">
    <text evidence="2">The sequence shown here is derived from an EMBL/GenBank/DDBJ whole genome shotgun (WGS) entry which is preliminary data.</text>
</comment>
<organism evidence="2 3">
    <name type="scientific">Mucilaginibacter yixingensis</name>
    <dbReference type="NCBI Taxonomy" id="1295612"/>
    <lineage>
        <taxon>Bacteria</taxon>
        <taxon>Pseudomonadati</taxon>
        <taxon>Bacteroidota</taxon>
        <taxon>Sphingobacteriia</taxon>
        <taxon>Sphingobacteriales</taxon>
        <taxon>Sphingobacteriaceae</taxon>
        <taxon>Mucilaginibacter</taxon>
    </lineage>
</organism>
<dbReference type="InterPro" id="IPR037883">
    <property type="entry name" value="Knr4/Smi1-like_sf"/>
</dbReference>
<dbReference type="AlphaFoldDB" id="A0A2T5JAU8"/>
<name>A0A2T5JAU8_9SPHI</name>
<dbReference type="Proteomes" id="UP000244168">
    <property type="component" value="Unassembled WGS sequence"/>
</dbReference>
<feature type="domain" description="Knr4/Smi1-like" evidence="1">
    <location>
        <begin position="24"/>
        <end position="129"/>
    </location>
</feature>
<dbReference type="EMBL" id="QAOQ01000003">
    <property type="protein sequence ID" value="PTQ98001.1"/>
    <property type="molecule type" value="Genomic_DNA"/>
</dbReference>
<evidence type="ECO:0000313" key="3">
    <source>
        <dbReference type="Proteomes" id="UP000244168"/>
    </source>
</evidence>
<accession>A0A2T5JAU8</accession>
<sequence length="138" mass="16138">MNMEAWIEKALSTWSESETKLNPPASQNALSSAEAFLDYTFPSDFKALYLTANGFEDYEWQQHMFSFWSLERIIEESAQFKDQDFIGFCDFLICSSFIGFHKNRPGIYKYYDHIDEYPIADSFAEAVRKINISDNSIY</sequence>
<protein>
    <submittedName>
        <fullName evidence="2">SMI1/KNR4 family protein SUKH-1</fullName>
    </submittedName>
</protein>
<evidence type="ECO:0000259" key="1">
    <source>
        <dbReference type="SMART" id="SM00860"/>
    </source>
</evidence>
<dbReference type="Pfam" id="PF09346">
    <property type="entry name" value="SMI1_KNR4"/>
    <property type="match status" value="1"/>
</dbReference>